<gene>
    <name evidence="3" type="ORF">E5139_12990</name>
</gene>
<dbReference type="OMA" id="MNQNTEP"/>
<name>A0A4D6KID1_9EURY</name>
<sequence length="99" mass="11011">MTDCLTEPDREPGGDATRSAENAAIERIRERGESVRDRQVERALSELELSERERDAVERLGDRLVERLLAVPEAQLERAASDGDDETLSAALELFSGSR</sequence>
<evidence type="ECO:0000313" key="3">
    <source>
        <dbReference type="EMBL" id="QCD66519.1"/>
    </source>
</evidence>
<feature type="domain" description="Tetrapyrrole biosynthesis glutamyl-tRNA reductase dimerisation" evidence="2">
    <location>
        <begin position="23"/>
        <end position="95"/>
    </location>
</feature>
<dbReference type="KEGG" id="halz:E5139_12990"/>
<evidence type="ECO:0000256" key="1">
    <source>
        <dbReference type="SAM" id="MobiDB-lite"/>
    </source>
</evidence>
<dbReference type="GO" id="GO:0033014">
    <property type="term" value="P:tetrapyrrole biosynthetic process"/>
    <property type="evidence" value="ECO:0007669"/>
    <property type="project" value="InterPro"/>
</dbReference>
<reference evidence="3 4" key="1">
    <citation type="submission" date="2019-04" db="EMBL/GenBank/DDBJ databases">
        <title>Complete genome sequence of Arthrobacter sp. ZXY-2 associated with effective atrazine degradation and salt adaptation.</title>
        <authorList>
            <person name="Zhao X."/>
        </authorList>
    </citation>
    <scope>NUCLEOTIDE SEQUENCE [LARGE SCALE GENOMIC DNA]</scope>
    <source>
        <strain evidence="4">ZP60</strain>
    </source>
</reference>
<dbReference type="GO" id="GO:0050661">
    <property type="term" value="F:NADP binding"/>
    <property type="evidence" value="ECO:0007669"/>
    <property type="project" value="InterPro"/>
</dbReference>
<dbReference type="RefSeq" id="WP_015762930.1">
    <property type="nucleotide sequence ID" value="NZ_CP039375.1"/>
</dbReference>
<dbReference type="EMBL" id="CP039375">
    <property type="protein sequence ID" value="QCD66519.1"/>
    <property type="molecule type" value="Genomic_DNA"/>
</dbReference>
<organism evidence="3 4">
    <name type="scientific">Halomicrobium mukohataei</name>
    <dbReference type="NCBI Taxonomy" id="57705"/>
    <lineage>
        <taxon>Archaea</taxon>
        <taxon>Methanobacteriati</taxon>
        <taxon>Methanobacteriota</taxon>
        <taxon>Stenosarchaea group</taxon>
        <taxon>Halobacteria</taxon>
        <taxon>Halobacteriales</taxon>
        <taxon>Haloarculaceae</taxon>
        <taxon>Halomicrobium</taxon>
    </lineage>
</organism>
<evidence type="ECO:0000313" key="4">
    <source>
        <dbReference type="Proteomes" id="UP000297053"/>
    </source>
</evidence>
<dbReference type="GO" id="GO:0008883">
    <property type="term" value="F:glutamyl-tRNA reductase activity"/>
    <property type="evidence" value="ECO:0007669"/>
    <property type="project" value="InterPro"/>
</dbReference>
<accession>A0A4D6KID1</accession>
<dbReference type="SUPFAM" id="SSF69075">
    <property type="entry name" value="Glutamyl tRNA-reductase dimerization domain"/>
    <property type="match status" value="1"/>
</dbReference>
<dbReference type="InterPro" id="IPR036453">
    <property type="entry name" value="GluRdtase_dimer_dom_sf"/>
</dbReference>
<protein>
    <recommendedName>
        <fullName evidence="2">Tetrapyrrole biosynthesis glutamyl-tRNA reductase dimerisation domain-containing protein</fullName>
    </recommendedName>
</protein>
<dbReference type="InterPro" id="IPR015896">
    <property type="entry name" value="4pyrrol_synth_GluRdtase_dimer"/>
</dbReference>
<evidence type="ECO:0000259" key="2">
    <source>
        <dbReference type="Pfam" id="PF00745"/>
    </source>
</evidence>
<proteinExistence type="predicted"/>
<reference evidence="3 4" key="2">
    <citation type="submission" date="2019-04" db="EMBL/GenBank/DDBJ databases">
        <authorList>
            <person name="Yang S."/>
            <person name="Wei W."/>
        </authorList>
    </citation>
    <scope>NUCLEOTIDE SEQUENCE [LARGE SCALE GENOMIC DNA]</scope>
    <source>
        <strain evidence="4">ZP60</strain>
    </source>
</reference>
<dbReference type="Proteomes" id="UP000297053">
    <property type="component" value="Chromosome"/>
</dbReference>
<dbReference type="GeneID" id="42179872"/>
<feature type="region of interest" description="Disordered" evidence="1">
    <location>
        <begin position="1"/>
        <end position="23"/>
    </location>
</feature>
<dbReference type="AlphaFoldDB" id="A0A4D6KID1"/>
<dbReference type="Pfam" id="PF00745">
    <property type="entry name" value="GlutR_dimer"/>
    <property type="match status" value="1"/>
</dbReference>